<keyword evidence="1" id="KW-1133">Transmembrane helix</keyword>
<feature type="transmembrane region" description="Helical" evidence="1">
    <location>
        <begin position="189"/>
        <end position="207"/>
    </location>
</feature>
<keyword evidence="1" id="KW-0472">Membrane</keyword>
<evidence type="ECO:0000256" key="1">
    <source>
        <dbReference type="SAM" id="Phobius"/>
    </source>
</evidence>
<proteinExistence type="predicted"/>
<organism evidence="2 3">
    <name type="scientific">Amaricoccus macauensis</name>
    <dbReference type="NCBI Taxonomy" id="57001"/>
    <lineage>
        <taxon>Bacteria</taxon>
        <taxon>Pseudomonadati</taxon>
        <taxon>Pseudomonadota</taxon>
        <taxon>Alphaproteobacteria</taxon>
        <taxon>Rhodobacterales</taxon>
        <taxon>Paracoccaceae</taxon>
        <taxon>Amaricoccus</taxon>
    </lineage>
</organism>
<evidence type="ECO:0000313" key="3">
    <source>
        <dbReference type="Proteomes" id="UP000549457"/>
    </source>
</evidence>
<feature type="transmembrane region" description="Helical" evidence="1">
    <location>
        <begin position="133"/>
        <end position="154"/>
    </location>
</feature>
<reference evidence="2 3" key="1">
    <citation type="submission" date="2020-08" db="EMBL/GenBank/DDBJ databases">
        <title>Genomic Encyclopedia of Type Strains, Phase IV (KMG-IV): sequencing the most valuable type-strain genomes for metagenomic binning, comparative biology and taxonomic classification.</title>
        <authorList>
            <person name="Goeker M."/>
        </authorList>
    </citation>
    <scope>NUCLEOTIDE SEQUENCE [LARGE SCALE GENOMIC DNA]</scope>
    <source>
        <strain evidence="2 3">DSM 101730</strain>
    </source>
</reference>
<evidence type="ECO:0008006" key="4">
    <source>
        <dbReference type="Google" id="ProtNLM"/>
    </source>
</evidence>
<comment type="caution">
    <text evidence="2">The sequence shown here is derived from an EMBL/GenBank/DDBJ whole genome shotgun (WGS) entry which is preliminary data.</text>
</comment>
<protein>
    <recommendedName>
        <fullName evidence="4">Ferric oxidoreductase domain-containing protein</fullName>
    </recommendedName>
</protein>
<keyword evidence="1" id="KW-0812">Transmembrane</keyword>
<gene>
    <name evidence="2" type="ORF">HNP73_002557</name>
</gene>
<feature type="transmembrane region" description="Helical" evidence="1">
    <location>
        <begin position="93"/>
        <end position="112"/>
    </location>
</feature>
<dbReference type="EMBL" id="JACHFM010000002">
    <property type="protein sequence ID" value="MBB5222621.1"/>
    <property type="molecule type" value="Genomic_DNA"/>
</dbReference>
<keyword evidence="3" id="KW-1185">Reference proteome</keyword>
<feature type="transmembrane region" description="Helical" evidence="1">
    <location>
        <begin position="62"/>
        <end position="87"/>
    </location>
</feature>
<name>A0A840STX2_9RHOB</name>
<accession>A0A840STX2</accession>
<dbReference type="Proteomes" id="UP000549457">
    <property type="component" value="Unassembled WGS sequence"/>
</dbReference>
<dbReference type="RefSeq" id="WP_184149747.1">
    <property type="nucleotide sequence ID" value="NZ_JACHFM010000002.1"/>
</dbReference>
<dbReference type="AlphaFoldDB" id="A0A840STX2"/>
<sequence length="209" mass="22882">MIVLAVIVALTFLLTFAGGSHVGAGWFWDTGNALGFVALAGLLFQMIPYARGATTRRHEILGYWVLGVGMLHAFWFLLGDGAVWTYLRPGAPLAMWFGLAALVVLAVLTALARMPDRMRVHRRFRTFRTVHRVLGFALVAAAGLHVMLTGYYLGRWVQDVLFVLLVAATCLGRSRWARLGQAPIASGQTFVALGIAATSAFLLLRNLPW</sequence>
<evidence type="ECO:0000313" key="2">
    <source>
        <dbReference type="EMBL" id="MBB5222621.1"/>
    </source>
</evidence>
<feature type="transmembrane region" description="Helical" evidence="1">
    <location>
        <begin position="33"/>
        <end position="50"/>
    </location>
</feature>